<dbReference type="EMBL" id="KF264562">
    <property type="protein sequence ID" value="AGS49918.1"/>
    <property type="molecule type" value="Genomic_DNA"/>
</dbReference>
<accession>S5TNA3</accession>
<proteinExistence type="predicted"/>
<name>S5TNA3_9BACT</name>
<evidence type="ECO:0000313" key="1">
    <source>
        <dbReference type="EMBL" id="AGS49918.1"/>
    </source>
</evidence>
<reference evidence="1" key="1">
    <citation type="journal article" date="2013" name="Proc. Natl. Acad. Sci. U.S.A.">
        <title>Mapping gene clusters within arrayed metagenomic libraries to expand the structural diversity of biomedically relevant natural products.</title>
        <authorList>
            <person name="Owen J.G."/>
            <person name="Reddy B.V."/>
            <person name="Ternei M.A."/>
            <person name="Charlop-Powers Z."/>
            <person name="Calle P.Y."/>
            <person name="Kim J.H."/>
            <person name="Brady S.F."/>
        </authorList>
    </citation>
    <scope>NUCLEOTIDE SEQUENCE</scope>
</reference>
<protein>
    <submittedName>
        <fullName evidence="1">Uncharacterized protein</fullName>
    </submittedName>
</protein>
<organism evidence="1">
    <name type="scientific">uncultured bacterium esnapd22</name>
    <dbReference type="NCBI Taxonomy" id="1366604"/>
    <lineage>
        <taxon>Bacteria</taxon>
        <taxon>environmental samples</taxon>
    </lineage>
</organism>
<sequence>MAQIEGASPADQEQIVEALANLVDRRLAFAALDRAKSTGRPPAERVNALRILYAQVEPGYAIGYEHLTKHPTVRESAAGGVVNETDPPPFLISDVPVFGSGLRAEDVAEIARQLNALQRAELPEIVLNAAERVAVAYRSRYRYLTLCPPGTAATACLNRMKQQDASTHPR</sequence>
<dbReference type="AlphaFoldDB" id="S5TNA3"/>